<dbReference type="OrthoDB" id="580775at2"/>
<dbReference type="EMBL" id="LVWA01000005">
    <property type="protein sequence ID" value="OKL40520.1"/>
    <property type="molecule type" value="Genomic_DNA"/>
</dbReference>
<dbReference type="Proteomes" id="UP000186551">
    <property type="component" value="Unassembled WGS sequence"/>
</dbReference>
<dbReference type="PANTHER" id="PTHR36932">
    <property type="entry name" value="CAPSULAR POLYSACCHARIDE BIOSYNTHESIS PROTEIN"/>
    <property type="match status" value="1"/>
</dbReference>
<keyword evidence="2" id="KW-1185">Reference proteome</keyword>
<name>A0A1Q5PE52_9BACT</name>
<evidence type="ECO:0000313" key="1">
    <source>
        <dbReference type="EMBL" id="OKL40520.1"/>
    </source>
</evidence>
<dbReference type="SUPFAM" id="SSF56801">
    <property type="entry name" value="Acetyl-CoA synthetase-like"/>
    <property type="match status" value="1"/>
</dbReference>
<gene>
    <name evidence="1" type="ORF">A3841_16045</name>
</gene>
<proteinExistence type="predicted"/>
<evidence type="ECO:0000313" key="2">
    <source>
        <dbReference type="Proteomes" id="UP000186551"/>
    </source>
</evidence>
<protein>
    <recommendedName>
        <fullName evidence="3">Phenylacetate-CoA ligase</fullName>
    </recommendedName>
</protein>
<dbReference type="InterPro" id="IPR053158">
    <property type="entry name" value="CapK_Type1_Caps_Biosynth"/>
</dbReference>
<dbReference type="Gene3D" id="3.40.50.12780">
    <property type="entry name" value="N-terminal domain of ligase-like"/>
    <property type="match status" value="1"/>
</dbReference>
<dbReference type="AlphaFoldDB" id="A0A1Q5PE52"/>
<dbReference type="PANTHER" id="PTHR36932:SF1">
    <property type="entry name" value="CAPSULAR POLYSACCHARIDE BIOSYNTHESIS PROTEIN"/>
    <property type="match status" value="1"/>
</dbReference>
<comment type="caution">
    <text evidence="1">The sequence shown here is derived from an EMBL/GenBank/DDBJ whole genome shotgun (WGS) entry which is preliminary data.</text>
</comment>
<evidence type="ECO:0008006" key="3">
    <source>
        <dbReference type="Google" id="ProtNLM"/>
    </source>
</evidence>
<accession>A0A1Q5PE52</accession>
<organism evidence="1 2">
    <name type="scientific">Pontibacter flavimaris</name>
    <dbReference type="NCBI Taxonomy" id="1797110"/>
    <lineage>
        <taxon>Bacteria</taxon>
        <taxon>Pseudomonadati</taxon>
        <taxon>Bacteroidota</taxon>
        <taxon>Cytophagia</taxon>
        <taxon>Cytophagales</taxon>
        <taxon>Hymenobacteraceae</taxon>
        <taxon>Pontibacter</taxon>
    </lineage>
</organism>
<sequence length="455" mass="52936">MQERIYKSLPNVLQNGLVTFFDYIQYKKRHSGVYGQFLAEYKNAKSLNIEELIFLQKECLIEFLNYAKHSSTYYKNLLNDFPFNQDVFQAYKTIPIQSKEDIRENLGRIFTISKKKAILSKTGGTTGKSMEVRFRPDDMQKRFAILDAWRESFGYKLGDKVAWFSGKSLLTDKDVKANKYWKYDFLYKIRYYSTFHIHDNSIRHYIDDLNNFKPLFAIGFPSSMYEIAKWGLKNNFPLKYKMETLFPTAETIIDEERRVLETFFGGRVVNQYASSEGAPFILECKKGKLHLEMLSGFFEVLDEQGLPAQSGELVFTSFSTHGTPLIRYAIKDRIVLSDEICDCGNHNPVVKSIEGRVNDFIYSKERGKINLGNISNCIKYVKGVIKFQIIQNQEDAVLVLVVKSSEYSLNDEKMFRHELVQRLGEKVDIKFQYVSDIPRESSGKYRIVKNNLKLA</sequence>
<dbReference type="InterPro" id="IPR042099">
    <property type="entry name" value="ANL_N_sf"/>
</dbReference>
<reference evidence="1 2" key="1">
    <citation type="submission" date="2016-03" db="EMBL/GenBank/DDBJ databases">
        <title>Genome sequence of Pontibacter sp. nov., of the family cytophagaceae, isolated from marine sediment of the Yellow Sea, China.</title>
        <authorList>
            <person name="Zhang G."/>
            <person name="Zhang R."/>
        </authorList>
    </citation>
    <scope>NUCLEOTIDE SEQUENCE [LARGE SCALE GENOMIC DNA]</scope>
    <source>
        <strain evidence="1 2">S10-8</strain>
    </source>
</reference>
<dbReference type="STRING" id="1797110.A3841_16045"/>